<evidence type="ECO:0000256" key="12">
    <source>
        <dbReference type="ARBA" id="ARBA00023212"/>
    </source>
</evidence>
<keyword evidence="14" id="KW-0131">Cell cycle</keyword>
<evidence type="ECO:0000256" key="9">
    <source>
        <dbReference type="ARBA" id="ARBA00022776"/>
    </source>
</evidence>
<gene>
    <name evidence="19" type="ORF">FFLO_06506</name>
</gene>
<evidence type="ECO:0000256" key="16">
    <source>
        <dbReference type="ARBA" id="ARBA00044179"/>
    </source>
</evidence>
<dbReference type="GO" id="GO:0072686">
    <property type="term" value="C:mitotic spindle"/>
    <property type="evidence" value="ECO:0007669"/>
    <property type="project" value="InterPro"/>
</dbReference>
<evidence type="ECO:0000256" key="13">
    <source>
        <dbReference type="ARBA" id="ARBA00023242"/>
    </source>
</evidence>
<protein>
    <recommendedName>
        <fullName evidence="16">DASH complex subunit DAD3</fullName>
    </recommendedName>
    <alternativeName>
        <fullName evidence="17">Outer kinetochore protein DAD3</fullName>
    </alternativeName>
</protein>
<evidence type="ECO:0000256" key="8">
    <source>
        <dbReference type="ARBA" id="ARBA00022701"/>
    </source>
</evidence>
<evidence type="ECO:0000256" key="14">
    <source>
        <dbReference type="ARBA" id="ARBA00023306"/>
    </source>
</evidence>
<keyword evidence="10" id="KW-0159">Chromosome partition</keyword>
<evidence type="ECO:0000256" key="7">
    <source>
        <dbReference type="ARBA" id="ARBA00022618"/>
    </source>
</evidence>
<keyword evidence="8" id="KW-0493">Microtubule</keyword>
<comment type="subcellular location">
    <subcellularLocation>
        <location evidence="3">Chromosome</location>
        <location evidence="3">Centromere</location>
        <location evidence="3">Kinetochore</location>
    </subcellularLocation>
    <subcellularLocation>
        <location evidence="2">Cytoplasm</location>
        <location evidence="2">Cytoskeleton</location>
        <location evidence="2">Spindle</location>
    </subcellularLocation>
    <subcellularLocation>
        <location evidence="1">Nucleus</location>
    </subcellularLocation>
</comment>
<evidence type="ECO:0000256" key="2">
    <source>
        <dbReference type="ARBA" id="ARBA00004186"/>
    </source>
</evidence>
<evidence type="ECO:0000256" key="10">
    <source>
        <dbReference type="ARBA" id="ARBA00022829"/>
    </source>
</evidence>
<feature type="compositionally biased region" description="Basic and acidic residues" evidence="18">
    <location>
        <begin position="90"/>
        <end position="115"/>
    </location>
</feature>
<sequence length="127" mass="14482">MASRTTNDIETTNPYAGHAECSDLEAEVLWEYAKLAKAIRRVDALARDTAENPNDKLLEDLRVLEKKMGLVLTLFKASVWALITDQEAAEEQRKMEEDRKQRELGERDQNSRNESSRTSGYTGDESF</sequence>
<keyword evidence="13" id="KW-0539">Nucleus</keyword>
<evidence type="ECO:0000256" key="4">
    <source>
        <dbReference type="ARBA" id="ARBA00006277"/>
    </source>
</evidence>
<accession>A0A8K0JEU1</accession>
<evidence type="ECO:0000313" key="19">
    <source>
        <dbReference type="EMBL" id="KAG7527938.1"/>
    </source>
</evidence>
<dbReference type="GO" id="GO:0008608">
    <property type="term" value="P:attachment of spindle microtubules to kinetochore"/>
    <property type="evidence" value="ECO:0007669"/>
    <property type="project" value="InterPro"/>
</dbReference>
<keyword evidence="9" id="KW-0498">Mitosis</keyword>
<evidence type="ECO:0000313" key="20">
    <source>
        <dbReference type="Proteomes" id="UP000812966"/>
    </source>
</evidence>
<dbReference type="Proteomes" id="UP000812966">
    <property type="component" value="Unassembled WGS sequence"/>
</dbReference>
<evidence type="ECO:0000256" key="1">
    <source>
        <dbReference type="ARBA" id="ARBA00004123"/>
    </source>
</evidence>
<keyword evidence="7" id="KW-0132">Cell division</keyword>
<evidence type="ECO:0000256" key="18">
    <source>
        <dbReference type="SAM" id="MobiDB-lite"/>
    </source>
</evidence>
<comment type="similarity">
    <text evidence="4">Belongs to the DASH complex DAD3 family.</text>
</comment>
<comment type="caution">
    <text evidence="19">The sequence shown here is derived from an EMBL/GenBank/DDBJ whole genome shotgun (WGS) entry which is preliminary data.</text>
</comment>
<keyword evidence="15" id="KW-0137">Centromere</keyword>
<feature type="region of interest" description="Disordered" evidence="18">
    <location>
        <begin position="87"/>
        <end position="127"/>
    </location>
</feature>
<keyword evidence="20" id="KW-1185">Reference proteome</keyword>
<dbReference type="PANTHER" id="PTHR28017:SF1">
    <property type="entry name" value="DASH COMPLEX SUBUNIT DAD3"/>
    <property type="match status" value="1"/>
</dbReference>
<dbReference type="AlphaFoldDB" id="A0A8K0JEU1"/>
<dbReference type="Pfam" id="PF08656">
    <property type="entry name" value="DASH_Dad3"/>
    <property type="match status" value="1"/>
</dbReference>
<dbReference type="GO" id="GO:0005874">
    <property type="term" value="C:microtubule"/>
    <property type="evidence" value="ECO:0007669"/>
    <property type="project" value="UniProtKB-KW"/>
</dbReference>
<evidence type="ECO:0000256" key="15">
    <source>
        <dbReference type="ARBA" id="ARBA00023328"/>
    </source>
</evidence>
<evidence type="ECO:0000256" key="5">
    <source>
        <dbReference type="ARBA" id="ARBA00022454"/>
    </source>
</evidence>
<name>A0A8K0JEU1_9TREE</name>
<evidence type="ECO:0000256" key="6">
    <source>
        <dbReference type="ARBA" id="ARBA00022490"/>
    </source>
</evidence>
<proteinExistence type="inferred from homology"/>
<dbReference type="GO" id="GO:0051010">
    <property type="term" value="F:microtubule plus-end binding"/>
    <property type="evidence" value="ECO:0007669"/>
    <property type="project" value="TreeGrafter"/>
</dbReference>
<keyword evidence="12" id="KW-0206">Cytoskeleton</keyword>
<dbReference type="GO" id="GO:0051301">
    <property type="term" value="P:cell division"/>
    <property type="evidence" value="ECO:0007669"/>
    <property type="project" value="UniProtKB-KW"/>
</dbReference>
<dbReference type="GO" id="GO:0042729">
    <property type="term" value="C:DASH complex"/>
    <property type="evidence" value="ECO:0007669"/>
    <property type="project" value="InterPro"/>
</dbReference>
<organism evidence="19 20">
    <name type="scientific">Filobasidium floriforme</name>
    <dbReference type="NCBI Taxonomy" id="5210"/>
    <lineage>
        <taxon>Eukaryota</taxon>
        <taxon>Fungi</taxon>
        <taxon>Dikarya</taxon>
        <taxon>Basidiomycota</taxon>
        <taxon>Agaricomycotina</taxon>
        <taxon>Tremellomycetes</taxon>
        <taxon>Filobasidiales</taxon>
        <taxon>Filobasidiaceae</taxon>
        <taxon>Filobasidium</taxon>
    </lineage>
</organism>
<dbReference type="PANTHER" id="PTHR28017">
    <property type="entry name" value="DASH COMPLEX SUBUNIT DAD3"/>
    <property type="match status" value="1"/>
</dbReference>
<dbReference type="InterPro" id="IPR013965">
    <property type="entry name" value="DASH_Dad3"/>
</dbReference>
<reference evidence="19" key="1">
    <citation type="submission" date="2020-04" db="EMBL/GenBank/DDBJ databases">
        <title>Analysis of mating type loci in Filobasidium floriforme.</title>
        <authorList>
            <person name="Nowrousian M."/>
        </authorList>
    </citation>
    <scope>NUCLEOTIDE SEQUENCE</scope>
    <source>
        <strain evidence="19">CBS 6242</strain>
    </source>
</reference>
<keyword evidence="11" id="KW-0995">Kinetochore</keyword>
<evidence type="ECO:0000256" key="17">
    <source>
        <dbReference type="ARBA" id="ARBA00044305"/>
    </source>
</evidence>
<dbReference type="EMBL" id="JABELV010000218">
    <property type="protein sequence ID" value="KAG7527938.1"/>
    <property type="molecule type" value="Genomic_DNA"/>
</dbReference>
<evidence type="ECO:0000256" key="3">
    <source>
        <dbReference type="ARBA" id="ARBA00004629"/>
    </source>
</evidence>
<keyword evidence="6" id="KW-0963">Cytoplasm</keyword>
<keyword evidence="5" id="KW-0158">Chromosome</keyword>
<evidence type="ECO:0000256" key="11">
    <source>
        <dbReference type="ARBA" id="ARBA00022838"/>
    </source>
</evidence>